<sequence length="400" mass="43128">MAGEVRRRMVVVHPSPDVYGSDRQLLESVAGLVADGWEVEVVLPAEGPLSPLLLERGAIVRVHAFPVLRRALLRPRALAQLVLRSPVTVWRLRGRLRASGAAAVYVNTLTIPLWLVAARLAGVPTLCHSHEAERLARPVQLALTAPLLLADRVIANSESTRAVLTGTVPRLTARTVVVHNGVPDPGPPAPLRRRRPEDDLRLVLVSRLSPRKGVHVALEALTLLRGQGRRATLEICGSTFPGYEWYERELRARADRPDLAGAVTFHGYVAETREVLDAADVVLVPSFGESFGNVAVEGMLAGRPVVASDVQGLAEVLDDGRTGLLVEPGSAEALAAAVASLADDADLAARLAAAARQEATSRFATAEYRARVSTLARLVARTGGRGQRRPGRRRWRNRGE</sequence>
<name>A0A2A9EKS5_9MICO</name>
<comment type="similarity">
    <text evidence="1">Belongs to the glycosyltransferase group 1 family. Glycosyltransferase 4 subfamily.</text>
</comment>
<gene>
    <name evidence="6" type="ORF">ATJ97_1307</name>
</gene>
<comment type="caution">
    <text evidence="6">The sequence shown here is derived from an EMBL/GenBank/DDBJ whole genome shotgun (WGS) entry which is preliminary data.</text>
</comment>
<keyword evidence="2" id="KW-0328">Glycosyltransferase</keyword>
<feature type="domain" description="Glycosyltransferase subfamily 4-like N-terminal" evidence="5">
    <location>
        <begin position="20"/>
        <end position="182"/>
    </location>
</feature>
<dbReference type="Proteomes" id="UP000222106">
    <property type="component" value="Unassembled WGS sequence"/>
</dbReference>
<evidence type="ECO:0000256" key="2">
    <source>
        <dbReference type="ARBA" id="ARBA00022676"/>
    </source>
</evidence>
<dbReference type="AlphaFoldDB" id="A0A2A9EKS5"/>
<dbReference type="Pfam" id="PF13439">
    <property type="entry name" value="Glyco_transf_4"/>
    <property type="match status" value="1"/>
</dbReference>
<dbReference type="OrthoDB" id="8878585at2"/>
<dbReference type="GO" id="GO:0016757">
    <property type="term" value="F:glycosyltransferase activity"/>
    <property type="evidence" value="ECO:0007669"/>
    <property type="project" value="UniProtKB-KW"/>
</dbReference>
<evidence type="ECO:0000256" key="1">
    <source>
        <dbReference type="ARBA" id="ARBA00009481"/>
    </source>
</evidence>
<reference evidence="6 7" key="1">
    <citation type="submission" date="2017-10" db="EMBL/GenBank/DDBJ databases">
        <title>Sequencing the genomes of 1000 actinobacteria strains.</title>
        <authorList>
            <person name="Klenk H.-P."/>
        </authorList>
    </citation>
    <scope>NUCLEOTIDE SEQUENCE [LARGE SCALE GENOMIC DNA]</scope>
    <source>
        <strain evidence="6 7">DSM 21838</strain>
    </source>
</reference>
<dbReference type="RefSeq" id="WP_098483023.1">
    <property type="nucleotide sequence ID" value="NZ_PDJI01000004.1"/>
</dbReference>
<feature type="region of interest" description="Disordered" evidence="4">
    <location>
        <begin position="381"/>
        <end position="400"/>
    </location>
</feature>
<protein>
    <recommendedName>
        <fullName evidence="5">Glycosyltransferase subfamily 4-like N-terminal domain-containing protein</fullName>
    </recommendedName>
</protein>
<evidence type="ECO:0000256" key="3">
    <source>
        <dbReference type="ARBA" id="ARBA00022679"/>
    </source>
</evidence>
<evidence type="ECO:0000313" key="6">
    <source>
        <dbReference type="EMBL" id="PFG38819.1"/>
    </source>
</evidence>
<organism evidence="6 7">
    <name type="scientific">Georgenia soli</name>
    <dbReference type="NCBI Taxonomy" id="638953"/>
    <lineage>
        <taxon>Bacteria</taxon>
        <taxon>Bacillati</taxon>
        <taxon>Actinomycetota</taxon>
        <taxon>Actinomycetes</taxon>
        <taxon>Micrococcales</taxon>
        <taxon>Bogoriellaceae</taxon>
        <taxon>Georgenia</taxon>
    </lineage>
</organism>
<keyword evidence="3" id="KW-0808">Transferase</keyword>
<dbReference type="Gene3D" id="3.40.50.2000">
    <property type="entry name" value="Glycogen Phosphorylase B"/>
    <property type="match status" value="2"/>
</dbReference>
<keyword evidence="7" id="KW-1185">Reference proteome</keyword>
<dbReference type="PANTHER" id="PTHR12526:SF640">
    <property type="entry name" value="COLANIC ACID BIOSYNTHESIS GLYCOSYLTRANSFERASE WCAL-RELATED"/>
    <property type="match status" value="1"/>
</dbReference>
<feature type="compositionally biased region" description="Basic residues" evidence="4">
    <location>
        <begin position="386"/>
        <end position="400"/>
    </location>
</feature>
<dbReference type="SUPFAM" id="SSF53756">
    <property type="entry name" value="UDP-Glycosyltransferase/glycogen phosphorylase"/>
    <property type="match status" value="1"/>
</dbReference>
<dbReference type="Pfam" id="PF13692">
    <property type="entry name" value="Glyco_trans_1_4"/>
    <property type="match status" value="1"/>
</dbReference>
<dbReference type="CDD" id="cd03801">
    <property type="entry name" value="GT4_PimA-like"/>
    <property type="match status" value="1"/>
</dbReference>
<dbReference type="EMBL" id="PDJI01000004">
    <property type="protein sequence ID" value="PFG38819.1"/>
    <property type="molecule type" value="Genomic_DNA"/>
</dbReference>
<dbReference type="PANTHER" id="PTHR12526">
    <property type="entry name" value="GLYCOSYLTRANSFERASE"/>
    <property type="match status" value="1"/>
</dbReference>
<dbReference type="InterPro" id="IPR028098">
    <property type="entry name" value="Glyco_trans_4-like_N"/>
</dbReference>
<evidence type="ECO:0000256" key="4">
    <source>
        <dbReference type="SAM" id="MobiDB-lite"/>
    </source>
</evidence>
<evidence type="ECO:0000259" key="5">
    <source>
        <dbReference type="Pfam" id="PF13439"/>
    </source>
</evidence>
<accession>A0A2A9EKS5</accession>
<evidence type="ECO:0000313" key="7">
    <source>
        <dbReference type="Proteomes" id="UP000222106"/>
    </source>
</evidence>
<proteinExistence type="inferred from homology"/>